<dbReference type="SUPFAM" id="SSF47757">
    <property type="entry name" value="Chemotaxis receptor methyltransferase CheR, N-terminal domain"/>
    <property type="match status" value="1"/>
</dbReference>
<dbReference type="Gene3D" id="3.40.50.180">
    <property type="entry name" value="Methylesterase CheB, C-terminal domain"/>
    <property type="match status" value="1"/>
</dbReference>
<organism evidence="12 13">
    <name type="scientific">Litoreibacter roseus</name>
    <dbReference type="NCBI Taxonomy" id="2601869"/>
    <lineage>
        <taxon>Bacteria</taxon>
        <taxon>Pseudomonadati</taxon>
        <taxon>Pseudomonadota</taxon>
        <taxon>Alphaproteobacteria</taxon>
        <taxon>Rhodobacterales</taxon>
        <taxon>Roseobacteraceae</taxon>
        <taxon>Litoreibacter</taxon>
    </lineage>
</organism>
<evidence type="ECO:0000256" key="7">
    <source>
        <dbReference type="SAM" id="Coils"/>
    </source>
</evidence>
<evidence type="ECO:0000313" key="12">
    <source>
        <dbReference type="EMBL" id="GFE65246.1"/>
    </source>
</evidence>
<dbReference type="PROSITE" id="PS50112">
    <property type="entry name" value="PAS"/>
    <property type="match status" value="1"/>
</dbReference>
<feature type="domain" description="CheR-type methyltransferase" evidence="11">
    <location>
        <begin position="229"/>
        <end position="484"/>
    </location>
</feature>
<protein>
    <recommendedName>
        <fullName evidence="2">protein-glutamate O-methyltransferase</fullName>
        <ecNumber evidence="2">2.1.1.80</ecNumber>
    </recommendedName>
</protein>
<feature type="active site" evidence="6">
    <location>
        <position position="57"/>
    </location>
</feature>
<dbReference type="Pfam" id="PF01339">
    <property type="entry name" value="CheB_methylest"/>
    <property type="match status" value="1"/>
</dbReference>
<feature type="coiled-coil region" evidence="7">
    <location>
        <begin position="656"/>
        <end position="729"/>
    </location>
</feature>
<dbReference type="InterPro" id="IPR013655">
    <property type="entry name" value="PAS_fold_3"/>
</dbReference>
<dbReference type="PROSITE" id="PS50122">
    <property type="entry name" value="CHEB"/>
    <property type="match status" value="1"/>
</dbReference>
<dbReference type="OrthoDB" id="9816309at2"/>
<dbReference type="CDD" id="cd02440">
    <property type="entry name" value="AdoMet_MTases"/>
    <property type="match status" value="1"/>
</dbReference>
<dbReference type="RefSeq" id="WP_159807024.1">
    <property type="nucleotide sequence ID" value="NZ_BLJE01000002.1"/>
</dbReference>
<dbReference type="InterPro" id="IPR036804">
    <property type="entry name" value="CheR_N_sf"/>
</dbReference>
<comment type="caution">
    <text evidence="12">The sequence shown here is derived from an EMBL/GenBank/DDBJ whole genome shotgun (WGS) entry which is preliminary data.</text>
</comment>
<dbReference type="EMBL" id="BLJE01000002">
    <property type="protein sequence ID" value="GFE65246.1"/>
    <property type="molecule type" value="Genomic_DNA"/>
</dbReference>
<evidence type="ECO:0000256" key="1">
    <source>
        <dbReference type="ARBA" id="ARBA00001541"/>
    </source>
</evidence>
<dbReference type="GO" id="GO:0008983">
    <property type="term" value="F:protein-glutamate O-methyltransferase activity"/>
    <property type="evidence" value="ECO:0007669"/>
    <property type="project" value="UniProtKB-EC"/>
</dbReference>
<dbReference type="GO" id="GO:0006935">
    <property type="term" value="P:chemotaxis"/>
    <property type="evidence" value="ECO:0007669"/>
    <property type="project" value="UniProtKB-UniRule"/>
</dbReference>
<feature type="active site" evidence="6">
    <location>
        <position position="150"/>
    </location>
</feature>
<dbReference type="AlphaFoldDB" id="A0A6N6JG90"/>
<dbReference type="CDD" id="cd00130">
    <property type="entry name" value="PAS"/>
    <property type="match status" value="1"/>
</dbReference>
<dbReference type="InterPro" id="IPR000673">
    <property type="entry name" value="Sig_transdc_resp-reg_Me-estase"/>
</dbReference>
<keyword evidence="13" id="KW-1185">Reference proteome</keyword>
<dbReference type="InterPro" id="IPR000014">
    <property type="entry name" value="PAS"/>
</dbReference>
<dbReference type="Gene3D" id="3.40.50.150">
    <property type="entry name" value="Vaccinia Virus protein VP39"/>
    <property type="match status" value="1"/>
</dbReference>
<proteinExistence type="predicted"/>
<dbReference type="SUPFAM" id="SSF53335">
    <property type="entry name" value="S-adenosyl-L-methionine-dependent methyltransferases"/>
    <property type="match status" value="1"/>
</dbReference>
<dbReference type="InterPro" id="IPR029063">
    <property type="entry name" value="SAM-dependent_MTases_sf"/>
</dbReference>
<dbReference type="InterPro" id="IPR050903">
    <property type="entry name" value="Bact_Chemotaxis_MeTrfase"/>
</dbReference>
<dbReference type="PROSITE" id="PS50113">
    <property type="entry name" value="PAC"/>
    <property type="match status" value="1"/>
</dbReference>
<reference evidence="12 13" key="1">
    <citation type="submission" date="2019-12" db="EMBL/GenBank/DDBJ databases">
        <title>Litoreibacter badius sp. nov., a novel bacteriochlorophyll a-containing bacterium in the genus Litoreibacter.</title>
        <authorList>
            <person name="Kanamuro M."/>
            <person name="Takabe Y."/>
            <person name="Mori K."/>
            <person name="Takaichi S."/>
            <person name="Hanada S."/>
        </authorList>
    </citation>
    <scope>NUCLEOTIDE SEQUENCE [LARGE SCALE GENOMIC DNA]</scope>
    <source>
        <strain evidence="12 13">K6</strain>
    </source>
</reference>
<dbReference type="Pfam" id="PF03705">
    <property type="entry name" value="CheR_N"/>
    <property type="match status" value="1"/>
</dbReference>
<evidence type="ECO:0000259" key="11">
    <source>
        <dbReference type="PROSITE" id="PS50123"/>
    </source>
</evidence>
<dbReference type="Pfam" id="PF01739">
    <property type="entry name" value="CheR"/>
    <property type="match status" value="1"/>
</dbReference>
<dbReference type="InterPro" id="IPR000700">
    <property type="entry name" value="PAS-assoc_C"/>
</dbReference>
<dbReference type="Proteomes" id="UP000436822">
    <property type="component" value="Unassembled WGS sequence"/>
</dbReference>
<evidence type="ECO:0000313" key="13">
    <source>
        <dbReference type="Proteomes" id="UP000436822"/>
    </source>
</evidence>
<evidence type="ECO:0000259" key="9">
    <source>
        <dbReference type="PROSITE" id="PS50113"/>
    </source>
</evidence>
<accession>A0A6N6JG90</accession>
<evidence type="ECO:0000256" key="2">
    <source>
        <dbReference type="ARBA" id="ARBA00012534"/>
    </source>
</evidence>
<keyword evidence="7" id="KW-0175">Coiled coil</keyword>
<keyword evidence="6" id="KW-0145">Chemotaxis</keyword>
<feature type="domain" description="PAS" evidence="8">
    <location>
        <begin position="991"/>
        <end position="1048"/>
    </location>
</feature>
<dbReference type="InterPro" id="IPR035909">
    <property type="entry name" value="CheB_C"/>
</dbReference>
<dbReference type="InterPro" id="IPR035965">
    <property type="entry name" value="PAS-like_dom_sf"/>
</dbReference>
<dbReference type="InterPro" id="IPR022641">
    <property type="entry name" value="CheR_N"/>
</dbReference>
<dbReference type="GO" id="GO:0000156">
    <property type="term" value="F:phosphorelay response regulator activity"/>
    <property type="evidence" value="ECO:0007669"/>
    <property type="project" value="InterPro"/>
</dbReference>
<feature type="domain" description="PAC" evidence="9">
    <location>
        <begin position="1051"/>
        <end position="1103"/>
    </location>
</feature>
<dbReference type="NCBIfam" id="TIGR00229">
    <property type="entry name" value="sensory_box"/>
    <property type="match status" value="1"/>
</dbReference>
<evidence type="ECO:0000256" key="6">
    <source>
        <dbReference type="PROSITE-ProRule" id="PRU00050"/>
    </source>
</evidence>
<feature type="domain" description="CheB-type methylesterase" evidence="10">
    <location>
        <begin position="18"/>
        <end position="208"/>
    </location>
</feature>
<dbReference type="GO" id="GO:0008984">
    <property type="term" value="F:protein-glutamate methylesterase activity"/>
    <property type="evidence" value="ECO:0007669"/>
    <property type="project" value="InterPro"/>
</dbReference>
<dbReference type="Gene3D" id="3.30.450.20">
    <property type="entry name" value="PAS domain"/>
    <property type="match status" value="3"/>
</dbReference>
<dbReference type="SUPFAM" id="SSF52738">
    <property type="entry name" value="Methylesterase CheB, C-terminal domain"/>
    <property type="match status" value="1"/>
</dbReference>
<dbReference type="PANTHER" id="PTHR24422">
    <property type="entry name" value="CHEMOTAXIS PROTEIN METHYLTRANSFERASE"/>
    <property type="match status" value="1"/>
</dbReference>
<dbReference type="GO" id="GO:0032259">
    <property type="term" value="P:methylation"/>
    <property type="evidence" value="ECO:0007669"/>
    <property type="project" value="UniProtKB-KW"/>
</dbReference>
<evidence type="ECO:0000256" key="4">
    <source>
        <dbReference type="ARBA" id="ARBA00022679"/>
    </source>
</evidence>
<keyword evidence="4" id="KW-0808">Transferase</keyword>
<keyword evidence="5" id="KW-0949">S-adenosyl-L-methionine</keyword>
<feature type="active site" evidence="6">
    <location>
        <position position="30"/>
    </location>
</feature>
<dbReference type="EC" id="2.1.1.80" evidence="2"/>
<keyword evidence="6" id="KW-0378">Hydrolase</keyword>
<dbReference type="SUPFAM" id="SSF55785">
    <property type="entry name" value="PYP-like sensor domain (PAS domain)"/>
    <property type="match status" value="1"/>
</dbReference>
<dbReference type="Gene3D" id="1.10.155.10">
    <property type="entry name" value="Chemotaxis receptor methyltransferase CheR, N-terminal domain"/>
    <property type="match status" value="1"/>
</dbReference>
<dbReference type="SMART" id="SM00138">
    <property type="entry name" value="MeTrc"/>
    <property type="match status" value="1"/>
</dbReference>
<gene>
    <name evidence="12" type="ORF">KIN_23200</name>
</gene>
<dbReference type="PRINTS" id="PR00996">
    <property type="entry name" value="CHERMTFRASE"/>
</dbReference>
<evidence type="ECO:0000259" key="8">
    <source>
        <dbReference type="PROSITE" id="PS50112"/>
    </source>
</evidence>
<evidence type="ECO:0000259" key="10">
    <source>
        <dbReference type="PROSITE" id="PS50122"/>
    </source>
</evidence>
<evidence type="ECO:0000256" key="3">
    <source>
        <dbReference type="ARBA" id="ARBA00022603"/>
    </source>
</evidence>
<comment type="catalytic activity">
    <reaction evidence="1">
        <text>L-glutamyl-[protein] + S-adenosyl-L-methionine = [protein]-L-glutamate 5-O-methyl ester + S-adenosyl-L-homocysteine</text>
        <dbReference type="Rhea" id="RHEA:24452"/>
        <dbReference type="Rhea" id="RHEA-COMP:10208"/>
        <dbReference type="Rhea" id="RHEA-COMP:10311"/>
        <dbReference type="ChEBI" id="CHEBI:29973"/>
        <dbReference type="ChEBI" id="CHEBI:57856"/>
        <dbReference type="ChEBI" id="CHEBI:59789"/>
        <dbReference type="ChEBI" id="CHEBI:82795"/>
        <dbReference type="EC" id="2.1.1.80"/>
    </reaction>
</comment>
<evidence type="ECO:0000256" key="5">
    <source>
        <dbReference type="ARBA" id="ARBA00022691"/>
    </source>
</evidence>
<name>A0A6N6JG90_9RHOB</name>
<dbReference type="Pfam" id="PF08447">
    <property type="entry name" value="PAS_3"/>
    <property type="match status" value="1"/>
</dbReference>
<dbReference type="CDD" id="cd16434">
    <property type="entry name" value="CheB-CheR_fusion"/>
    <property type="match status" value="1"/>
</dbReference>
<dbReference type="SMART" id="SM00091">
    <property type="entry name" value="PAS"/>
    <property type="match status" value="3"/>
</dbReference>
<dbReference type="PROSITE" id="PS50123">
    <property type="entry name" value="CHER"/>
    <property type="match status" value="1"/>
</dbReference>
<dbReference type="PANTHER" id="PTHR24422:SF27">
    <property type="entry name" value="PROTEIN-GLUTAMATE O-METHYLTRANSFERASE"/>
    <property type="match status" value="1"/>
</dbReference>
<dbReference type="InterPro" id="IPR022642">
    <property type="entry name" value="CheR_C"/>
</dbReference>
<keyword evidence="3" id="KW-0489">Methyltransferase</keyword>
<dbReference type="GO" id="GO:0005737">
    <property type="term" value="C:cytoplasm"/>
    <property type="evidence" value="ECO:0007669"/>
    <property type="project" value="InterPro"/>
</dbReference>
<sequence>MTDQVDAQDQAEIETATPRKAIPIVGVGSSAGGLEAIRELASALQPNYGCAYVLVQHMSPQHKSLMTHLIASETTLNVVDVENDMVPEPDIIYVTPPRYDVVINKGRLLLVEPSNQPGKPKPSVDRFLISLANELGERSTAVILSGTGSDGAYGVQAVREAGGITIAQDDSSAKYDGMPNAAIETGCVDLVLRPSQIGTQLKSIMASPRSLEQFREGDDMQGPTATVLQILLARTGVDFREYKQATVQRRMERRMTALGIKTIEEYVSYCRNHPPEVDALLKDMLISVTRFFRDKEQFLGLTDAMSEMVEKNEQQSLRIWVAGCATGEEAYSIAIMLAEAMGGPNALARSGTQIFATDIDRAALEYARRGQYSQGALYDVPQELVETYFIQQSDGVRVIEALRSVILFSDHNLCQDPPFLNMDLICCRNVLIYFGSKLQGRVLSRLHYALKQDAHLFLGTAENISGSDALFHSASDQVRLFRKRMLARKQPIEPHTFSGNWSSRTPLAATPARKPELKTDQSVERMMFDGLARSLGDNAILVSEDHSFLRIYGEVAPYVDLSEGVELDLKLALLKSPFREEARSLVTLAIRHQDKRVGGRHPVGDNEMVRLEAIPIKARQTEEKLALLTINRWEKTDFDEADANAAPTNELSSEHLRELDLELATAREALQQTIEELETSNEELQALNEELQSTNEELQATNEELETSNEELQSTNEELITVNEELQVNSSELTALNAELGSVLGNIPIPLLVLDNALQIGRASRAAVEMFDIPVPINSPHLSQVSLPDGFPRLVDVCNRALHFGDAIELDFESENKLYRLQCMPFSGDMGQLLGVTLIIVSSATADSLATEMGAILDHAPLHLIRFGENNKIQRLSAKTAESLGIEQSDAIGMNLQTILNLRDGSKDKDDSKLMEIVSGAVDQANVAVTSDDGGKRWIAAERFSYVDPITEETSVFIVGSDITNLIEERESSRIHLQSLNLMDAEQHIGYWRIDLEDQKLHWSNRVYDIHGLDPREHEPDLQSAIDLYHPDDREMVADLVHKAIETSRGYDFIARLIRGDGETAWVEARAQIGYDEGGAPAHVVGLFRSLDDIQNVKDLKTQTKLADGTAPFGFFSLEIEDGRMFWSDAVYGILKYETKEKKASLVHLIDCFGKKERKIVQKAFDTAATKGEPFGIDSTLHRADATTAPCRISVQASTTPDGEKITHLYGILSLYEDDQ</sequence>
<dbReference type="InterPro" id="IPR000780">
    <property type="entry name" value="CheR_MeTrfase"/>
</dbReference>